<name>A0A6A6HG45_VIRVR</name>
<keyword evidence="3" id="KW-1185">Reference proteome</keyword>
<dbReference type="Proteomes" id="UP000800092">
    <property type="component" value="Unassembled WGS sequence"/>
</dbReference>
<organism evidence="2 3">
    <name type="scientific">Viridothelium virens</name>
    <name type="common">Speckled blister lichen</name>
    <name type="synonym">Trypethelium virens</name>
    <dbReference type="NCBI Taxonomy" id="1048519"/>
    <lineage>
        <taxon>Eukaryota</taxon>
        <taxon>Fungi</taxon>
        <taxon>Dikarya</taxon>
        <taxon>Ascomycota</taxon>
        <taxon>Pezizomycotina</taxon>
        <taxon>Dothideomycetes</taxon>
        <taxon>Dothideomycetes incertae sedis</taxon>
        <taxon>Trypetheliales</taxon>
        <taxon>Trypetheliaceae</taxon>
        <taxon>Viridothelium</taxon>
    </lineage>
</organism>
<feature type="compositionally biased region" description="Basic and acidic residues" evidence="1">
    <location>
        <begin position="254"/>
        <end position="269"/>
    </location>
</feature>
<sequence length="475" mass="51501">MFHIWNILGYANEDWTNICSRMLDILKAEEVRLHSKTGVNGIPHFKIGCYMVGLDQQHACPHAALVCGHQHQAFAKAARQIILDHGILKELDWGFICLHADIRIPMADVQPAPKVGRSLPISIDSTHGSNDSIYCGLWGALIESSSRRRATIGGVVAIGNAKFAVTVKHFLEPDQKREESYALEDDLVLCEDELNLFTDREEYHSLGVTSFAQHDRSPYTSGQESSFEIAREVPSTTAPKKHKQHLSCANHMSSQDDSKCEKIDVKDPESVDDNADLEESEGGKRKFNKLSSLHHNPTKDTRGIETGKANEVHQGEPSPQEGPVMPDSSGPIGSSNGGLQNQSVTLIRSQGTTVYPASKPFNVAQVSMQRGEKSNGLDWALLQIPMNTSVTGDLDSPLLVLDPIIGKFGSLRPALETPSEGTPLTVLTGTDGSVLGNGVFSTSLGTTSGISSPSILWTVKISEISTPAAKLTNVH</sequence>
<protein>
    <submittedName>
        <fullName evidence="2">Uncharacterized protein</fullName>
    </submittedName>
</protein>
<dbReference type="EMBL" id="ML991783">
    <property type="protein sequence ID" value="KAF2236872.1"/>
    <property type="molecule type" value="Genomic_DNA"/>
</dbReference>
<feature type="compositionally biased region" description="Polar residues" evidence="1">
    <location>
        <begin position="331"/>
        <end position="340"/>
    </location>
</feature>
<feature type="region of interest" description="Disordered" evidence="1">
    <location>
        <begin position="234"/>
        <end position="340"/>
    </location>
</feature>
<feature type="compositionally biased region" description="Basic and acidic residues" evidence="1">
    <location>
        <begin position="297"/>
        <end position="314"/>
    </location>
</feature>
<gene>
    <name evidence="2" type="ORF">EV356DRAFT_497806</name>
</gene>
<evidence type="ECO:0000256" key="1">
    <source>
        <dbReference type="SAM" id="MobiDB-lite"/>
    </source>
</evidence>
<dbReference type="AlphaFoldDB" id="A0A6A6HG45"/>
<dbReference type="OrthoDB" id="3969012at2759"/>
<feature type="compositionally biased region" description="Acidic residues" evidence="1">
    <location>
        <begin position="270"/>
        <end position="280"/>
    </location>
</feature>
<accession>A0A6A6HG45</accession>
<evidence type="ECO:0000313" key="2">
    <source>
        <dbReference type="EMBL" id="KAF2236872.1"/>
    </source>
</evidence>
<evidence type="ECO:0000313" key="3">
    <source>
        <dbReference type="Proteomes" id="UP000800092"/>
    </source>
</evidence>
<proteinExistence type="predicted"/>
<reference evidence="2" key="1">
    <citation type="journal article" date="2020" name="Stud. Mycol.">
        <title>101 Dothideomycetes genomes: a test case for predicting lifestyles and emergence of pathogens.</title>
        <authorList>
            <person name="Haridas S."/>
            <person name="Albert R."/>
            <person name="Binder M."/>
            <person name="Bloem J."/>
            <person name="Labutti K."/>
            <person name="Salamov A."/>
            <person name="Andreopoulos B."/>
            <person name="Baker S."/>
            <person name="Barry K."/>
            <person name="Bills G."/>
            <person name="Bluhm B."/>
            <person name="Cannon C."/>
            <person name="Castanera R."/>
            <person name="Culley D."/>
            <person name="Daum C."/>
            <person name="Ezra D."/>
            <person name="Gonzalez J."/>
            <person name="Henrissat B."/>
            <person name="Kuo A."/>
            <person name="Liang C."/>
            <person name="Lipzen A."/>
            <person name="Lutzoni F."/>
            <person name="Magnuson J."/>
            <person name="Mondo S."/>
            <person name="Nolan M."/>
            <person name="Ohm R."/>
            <person name="Pangilinan J."/>
            <person name="Park H.-J."/>
            <person name="Ramirez L."/>
            <person name="Alfaro M."/>
            <person name="Sun H."/>
            <person name="Tritt A."/>
            <person name="Yoshinaga Y."/>
            <person name="Zwiers L.-H."/>
            <person name="Turgeon B."/>
            <person name="Goodwin S."/>
            <person name="Spatafora J."/>
            <person name="Crous P."/>
            <person name="Grigoriev I."/>
        </authorList>
    </citation>
    <scope>NUCLEOTIDE SEQUENCE</scope>
    <source>
        <strain evidence="2">Tuck. ex Michener</strain>
    </source>
</reference>